<feature type="signal peptide" evidence="2">
    <location>
        <begin position="1"/>
        <end position="23"/>
    </location>
</feature>
<dbReference type="Pfam" id="PF07589">
    <property type="entry name" value="PEP-CTERM"/>
    <property type="match status" value="1"/>
</dbReference>
<feature type="transmembrane region" description="Helical" evidence="1">
    <location>
        <begin position="229"/>
        <end position="246"/>
    </location>
</feature>
<protein>
    <submittedName>
        <fullName evidence="6">DUF4114 domain-containing protein</fullName>
    </submittedName>
</protein>
<reference evidence="6" key="3">
    <citation type="submission" date="2022-04" db="EMBL/GenBank/DDBJ databases">
        <authorList>
            <person name="Liu G."/>
        </authorList>
    </citation>
    <scope>NUCLEOTIDE SEQUENCE</scope>
    <source>
        <strain evidence="6">RG22</strain>
    </source>
</reference>
<evidence type="ECO:0000259" key="3">
    <source>
        <dbReference type="Pfam" id="PF07589"/>
    </source>
</evidence>
<evidence type="ECO:0000256" key="2">
    <source>
        <dbReference type="SAM" id="SignalP"/>
    </source>
</evidence>
<evidence type="ECO:0000259" key="4">
    <source>
        <dbReference type="Pfam" id="PF13448"/>
    </source>
</evidence>
<dbReference type="NCBIfam" id="TIGR02595">
    <property type="entry name" value="PEP_CTERM"/>
    <property type="match status" value="1"/>
</dbReference>
<dbReference type="InterPro" id="IPR025193">
    <property type="entry name" value="DUF4114"/>
</dbReference>
<reference evidence="5" key="2">
    <citation type="journal article" date="2021" name="Int. J. Syst. Evol. Microbiol.">
        <title>Geomonas silvestris sp. nov., Geomonas paludis sp. nov. and Geomonas limicola sp. nov., isolated from terrestrial environments, and emended description of the genus Geomonas.</title>
        <authorList>
            <person name="Itoh H."/>
            <person name="Xu Z."/>
            <person name="Masuda Y."/>
            <person name="Ushijima N."/>
            <person name="Hayakawa C."/>
            <person name="Shiratori Y."/>
            <person name="Senoo K."/>
        </authorList>
    </citation>
    <scope>NUCLEOTIDE SEQUENCE</scope>
    <source>
        <strain evidence="5">Red736</strain>
    </source>
</reference>
<keyword evidence="8" id="KW-1185">Reference proteome</keyword>
<evidence type="ECO:0000313" key="6">
    <source>
        <dbReference type="EMBL" id="UPU37749.1"/>
    </source>
</evidence>
<evidence type="ECO:0000256" key="1">
    <source>
        <dbReference type="SAM" id="Phobius"/>
    </source>
</evidence>
<keyword evidence="1" id="KW-1133">Transmembrane helix</keyword>
<sequence>MKRIAATLAAVLCLAANSATATAINPSGGGDGSEFNMQQILDGITAGGVSRVNAFSDYMPDRHDALWTTGGCGTSSATMILEIAGNTSVNSFGIYDTSNVNNRAELFSGRAGAGTRVSFSFDRDLTLTVADYARKTFTDHRFDSNVFGFYFDNGAGIFYSDTARNADGFDHMVAYASQGGDVSLPGSPAYTPWLPNEYVLGFEDTYGGGDGDYNDMVLMVESVAPVPEPGTMLLLGCGFLGLAVYGKRRKNA</sequence>
<dbReference type="Proteomes" id="UP000831485">
    <property type="component" value="Chromosome"/>
</dbReference>
<feature type="chain" id="PRO_5028060420" evidence="2">
    <location>
        <begin position="24"/>
        <end position="252"/>
    </location>
</feature>
<dbReference type="InterPro" id="IPR013424">
    <property type="entry name" value="Ice-binding_C"/>
</dbReference>
<keyword evidence="1" id="KW-0472">Membrane</keyword>
<gene>
    <name evidence="5" type="ORF">GMPD_16310</name>
    <name evidence="6" type="ORF">M1B72_08590</name>
</gene>
<dbReference type="EMBL" id="CP096574">
    <property type="protein sequence ID" value="UPU37749.1"/>
    <property type="molecule type" value="Genomic_DNA"/>
</dbReference>
<dbReference type="RefSeq" id="WP_183346910.1">
    <property type="nucleotide sequence ID" value="NZ_BLXY01000002.1"/>
</dbReference>
<name>A0A6V8MUH3_9BACT</name>
<keyword evidence="2" id="KW-0732">Signal</keyword>
<organism evidence="5 7">
    <name type="scientific">Geomonas paludis</name>
    <dbReference type="NCBI Taxonomy" id="2740185"/>
    <lineage>
        <taxon>Bacteria</taxon>
        <taxon>Pseudomonadati</taxon>
        <taxon>Thermodesulfobacteriota</taxon>
        <taxon>Desulfuromonadia</taxon>
        <taxon>Geobacterales</taxon>
        <taxon>Geobacteraceae</taxon>
        <taxon>Geomonas</taxon>
    </lineage>
</organism>
<evidence type="ECO:0000313" key="8">
    <source>
        <dbReference type="Proteomes" id="UP000831485"/>
    </source>
</evidence>
<evidence type="ECO:0000313" key="5">
    <source>
        <dbReference type="EMBL" id="GFO63712.1"/>
    </source>
</evidence>
<reference evidence="7" key="1">
    <citation type="submission" date="2020-06" db="EMBL/GenBank/DDBJ databases">
        <title>Draft genomic sequecing of Geomonas sp. Red736.</title>
        <authorList>
            <person name="Itoh H."/>
            <person name="Xu Z.X."/>
            <person name="Ushijima N."/>
            <person name="Masuda Y."/>
            <person name="Shiratori Y."/>
            <person name="Senoo K."/>
        </authorList>
    </citation>
    <scope>NUCLEOTIDE SEQUENCE [LARGE SCALE GENOMIC DNA]</scope>
    <source>
        <strain evidence="7">Red736</strain>
    </source>
</reference>
<dbReference type="Proteomes" id="UP000568888">
    <property type="component" value="Unassembled WGS sequence"/>
</dbReference>
<evidence type="ECO:0000313" key="7">
    <source>
        <dbReference type="Proteomes" id="UP000568888"/>
    </source>
</evidence>
<accession>A0A6V8MUH3</accession>
<feature type="domain" description="DUF4114" evidence="4">
    <location>
        <begin position="153"/>
        <end position="221"/>
    </location>
</feature>
<feature type="domain" description="Ice-binding protein C-terminal" evidence="3">
    <location>
        <begin position="225"/>
        <end position="249"/>
    </location>
</feature>
<dbReference type="Pfam" id="PF13448">
    <property type="entry name" value="DUF4114"/>
    <property type="match status" value="1"/>
</dbReference>
<proteinExistence type="predicted"/>
<dbReference type="EMBL" id="BLXY01000002">
    <property type="protein sequence ID" value="GFO63712.1"/>
    <property type="molecule type" value="Genomic_DNA"/>
</dbReference>
<keyword evidence="1" id="KW-0812">Transmembrane</keyword>
<dbReference type="AlphaFoldDB" id="A0A6V8MUH3"/>